<protein>
    <submittedName>
        <fullName evidence="2">Metal-sulfur cluster assembly factor</fullName>
    </submittedName>
</protein>
<dbReference type="SUPFAM" id="SSF117916">
    <property type="entry name" value="Fe-S cluster assembly (FSCA) domain-like"/>
    <property type="match status" value="1"/>
</dbReference>
<dbReference type="InterPro" id="IPR034904">
    <property type="entry name" value="FSCA_dom_sf"/>
</dbReference>
<sequence>MSEAVLKEKVIEVLKKIYDPEIPVSIYDLGLIYELNVSEEDRAVSIKMGVTTPLCPVTLYLASYVEQELKSRIPELKDAKVEVVFDPPWDPSRITPAGRERLKQIYGYDVVAEMLARTRSTRRESGEQD</sequence>
<name>A0A7J3ZIX2_9CREN</name>
<dbReference type="PANTHER" id="PTHR42831:SF1">
    <property type="entry name" value="FE-S PROTEIN MATURATION AUXILIARY FACTOR YITW"/>
    <property type="match status" value="1"/>
</dbReference>
<comment type="caution">
    <text evidence="2">The sequence shown here is derived from an EMBL/GenBank/DDBJ whole genome shotgun (WGS) entry which is preliminary data.</text>
</comment>
<proteinExistence type="predicted"/>
<dbReference type="AlphaFoldDB" id="A0A7J3ZIX2"/>
<evidence type="ECO:0000313" key="2">
    <source>
        <dbReference type="EMBL" id="HHQ79954.1"/>
    </source>
</evidence>
<dbReference type="Gene3D" id="3.30.300.130">
    <property type="entry name" value="Fe-S cluster assembly (FSCA)"/>
    <property type="match status" value="1"/>
</dbReference>
<evidence type="ECO:0000259" key="1">
    <source>
        <dbReference type="Pfam" id="PF01883"/>
    </source>
</evidence>
<dbReference type="InterPro" id="IPR052339">
    <property type="entry name" value="Fe-S_Maturation_MIP18"/>
</dbReference>
<organism evidence="2">
    <name type="scientific">Fervidicoccus fontis</name>
    <dbReference type="NCBI Taxonomy" id="683846"/>
    <lineage>
        <taxon>Archaea</taxon>
        <taxon>Thermoproteota</taxon>
        <taxon>Thermoprotei</taxon>
        <taxon>Fervidicoccales</taxon>
        <taxon>Fervidicoccaceae</taxon>
        <taxon>Fervidicoccus</taxon>
    </lineage>
</organism>
<feature type="domain" description="MIP18 family-like" evidence="1">
    <location>
        <begin position="7"/>
        <end position="83"/>
    </location>
</feature>
<gene>
    <name evidence="2" type="ORF">ENM78_00595</name>
</gene>
<dbReference type="EMBL" id="DRZC01000011">
    <property type="protein sequence ID" value="HHQ79954.1"/>
    <property type="molecule type" value="Genomic_DNA"/>
</dbReference>
<dbReference type="InterPro" id="IPR002744">
    <property type="entry name" value="MIP18-like"/>
</dbReference>
<accession>A0A7J3ZIX2</accession>
<dbReference type="PANTHER" id="PTHR42831">
    <property type="entry name" value="FE-S PROTEIN MATURATION AUXILIARY FACTOR YITW"/>
    <property type="match status" value="1"/>
</dbReference>
<reference evidence="2" key="1">
    <citation type="journal article" date="2020" name="mSystems">
        <title>Genome- and Community-Level Interaction Insights into Carbon Utilization and Element Cycling Functions of Hydrothermarchaeota in Hydrothermal Sediment.</title>
        <authorList>
            <person name="Zhou Z."/>
            <person name="Liu Y."/>
            <person name="Xu W."/>
            <person name="Pan J."/>
            <person name="Luo Z.H."/>
            <person name="Li M."/>
        </authorList>
    </citation>
    <scope>NUCLEOTIDE SEQUENCE [LARGE SCALE GENOMIC DNA]</scope>
    <source>
        <strain evidence="2">SpSt-1116</strain>
    </source>
</reference>
<dbReference type="Pfam" id="PF01883">
    <property type="entry name" value="FeS_assembly_P"/>
    <property type="match status" value="1"/>
</dbReference>